<evidence type="ECO:0000259" key="3">
    <source>
        <dbReference type="PROSITE" id="PS51371"/>
    </source>
</evidence>
<feature type="domain" description="CBS" evidence="3">
    <location>
        <begin position="243"/>
        <end position="297"/>
    </location>
</feature>
<dbReference type="PROSITE" id="PS51371">
    <property type="entry name" value="CBS"/>
    <property type="match status" value="4"/>
</dbReference>
<dbReference type="Proteomes" id="UP000195137">
    <property type="component" value="Unassembled WGS sequence"/>
</dbReference>
<dbReference type="InterPro" id="IPR051257">
    <property type="entry name" value="Diverse_CBS-Domain"/>
</dbReference>
<proteinExistence type="predicted"/>
<dbReference type="EMBL" id="MRZU01000003">
    <property type="protein sequence ID" value="OUJ18695.1"/>
    <property type="molecule type" value="Genomic_DNA"/>
</dbReference>
<feature type="domain" description="CBS" evidence="3">
    <location>
        <begin position="103"/>
        <end position="164"/>
    </location>
</feature>
<gene>
    <name evidence="4" type="ORF">AMET1_0343</name>
</gene>
<dbReference type="InterPro" id="IPR046342">
    <property type="entry name" value="CBS_dom_sf"/>
</dbReference>
<evidence type="ECO:0000313" key="4">
    <source>
        <dbReference type="EMBL" id="OUJ18695.1"/>
    </source>
</evidence>
<evidence type="ECO:0000256" key="2">
    <source>
        <dbReference type="PROSITE-ProRule" id="PRU00703"/>
    </source>
</evidence>
<feature type="domain" description="CBS" evidence="3">
    <location>
        <begin position="168"/>
        <end position="226"/>
    </location>
</feature>
<dbReference type="InterPro" id="IPR000644">
    <property type="entry name" value="CBS_dom"/>
</dbReference>
<protein>
    <submittedName>
        <fullName evidence="4">CBS domain containing protein</fullName>
    </submittedName>
</protein>
<sequence>MDRGPVEFKTRLPDQKSEIVRIAGKDVVTIPRTITIIGAAKTMTNYGFRRLPVTNPGNSKLEGILTSMDIVRFMGGGESFKLIKNGHYGNFLSAINESVSEIMVNEVISVSEKGNLKEAVKKMMESGIGGIPIVDSEGRVKGIITERDIVSLISKVDIVTGMKVKDIMSENVITISPDSSIIDLTTTMVDEGFRRVPIIEDGILVGIVTATDVLRYLGNGGVFEKLVTGDIKEVLEVPVTEIMVSDIETGNSNDALTDIAKTMSQENIGSIPILDNSSLKGIVTEHDLVRSIIEVQE</sequence>
<comment type="caution">
    <text evidence="4">The sequence shown here is derived from an EMBL/GenBank/DDBJ whole genome shotgun (WGS) entry which is preliminary data.</text>
</comment>
<organism evidence="4 5">
    <name type="scientific">Methanonatronarchaeum thermophilum</name>
    <dbReference type="NCBI Taxonomy" id="1927129"/>
    <lineage>
        <taxon>Archaea</taxon>
        <taxon>Methanobacteriati</taxon>
        <taxon>Methanobacteriota</taxon>
        <taxon>Methanonatronarchaeia</taxon>
        <taxon>Methanonatronarchaeales</taxon>
        <taxon>Methanonatronarchaeaceae</taxon>
        <taxon>Methanonatronarchaeum</taxon>
    </lineage>
</organism>
<dbReference type="PANTHER" id="PTHR43080">
    <property type="entry name" value="CBS DOMAIN-CONTAINING PROTEIN CBSX3, MITOCHONDRIAL"/>
    <property type="match status" value="1"/>
</dbReference>
<evidence type="ECO:0000313" key="5">
    <source>
        <dbReference type="Proteomes" id="UP000195137"/>
    </source>
</evidence>
<dbReference type="Pfam" id="PF00571">
    <property type="entry name" value="CBS"/>
    <property type="match status" value="4"/>
</dbReference>
<name>A0A1Y3GGX9_9EURY</name>
<keyword evidence="1 2" id="KW-0129">CBS domain</keyword>
<dbReference type="AlphaFoldDB" id="A0A1Y3GGX9"/>
<accession>A0A1Y3GGX9</accession>
<keyword evidence="5" id="KW-1185">Reference proteome</keyword>
<feature type="domain" description="CBS" evidence="3">
    <location>
        <begin position="23"/>
        <end position="80"/>
    </location>
</feature>
<evidence type="ECO:0000256" key="1">
    <source>
        <dbReference type="ARBA" id="ARBA00023122"/>
    </source>
</evidence>
<dbReference type="SUPFAM" id="SSF54631">
    <property type="entry name" value="CBS-domain pair"/>
    <property type="match status" value="3"/>
</dbReference>
<dbReference type="Gene3D" id="3.10.580.10">
    <property type="entry name" value="CBS-domain"/>
    <property type="match status" value="2"/>
</dbReference>
<dbReference type="PANTHER" id="PTHR43080:SF2">
    <property type="entry name" value="CBS DOMAIN-CONTAINING PROTEIN"/>
    <property type="match status" value="1"/>
</dbReference>
<dbReference type="SMART" id="SM00116">
    <property type="entry name" value="CBS"/>
    <property type="match status" value="4"/>
</dbReference>
<reference evidence="4 5" key="1">
    <citation type="submission" date="2016-12" db="EMBL/GenBank/DDBJ databases">
        <title>Discovery of methanogenic haloarchaea.</title>
        <authorList>
            <person name="Sorokin D.Y."/>
            <person name="Makarova K.S."/>
            <person name="Abbas B."/>
            <person name="Ferrer M."/>
            <person name="Golyshin P.N."/>
        </authorList>
    </citation>
    <scope>NUCLEOTIDE SEQUENCE [LARGE SCALE GENOMIC DNA]</scope>
    <source>
        <strain evidence="4">AMET1</strain>
    </source>
</reference>